<dbReference type="GO" id="GO:0046373">
    <property type="term" value="P:L-arabinose metabolic process"/>
    <property type="evidence" value="ECO:0007669"/>
    <property type="project" value="InterPro"/>
</dbReference>
<keyword evidence="5" id="KW-0378">Hydrolase</keyword>
<dbReference type="InterPro" id="IPR055235">
    <property type="entry name" value="ASD1_cat"/>
</dbReference>
<dbReference type="Gene3D" id="3.20.20.80">
    <property type="entry name" value="Glycosidases"/>
    <property type="match status" value="1"/>
</dbReference>
<organism evidence="10 11">
    <name type="scientific">Acidipila rosea</name>
    <dbReference type="NCBI Taxonomy" id="768535"/>
    <lineage>
        <taxon>Bacteria</taxon>
        <taxon>Pseudomonadati</taxon>
        <taxon>Acidobacteriota</taxon>
        <taxon>Terriglobia</taxon>
        <taxon>Terriglobales</taxon>
        <taxon>Acidobacteriaceae</taxon>
        <taxon>Acidipila</taxon>
    </lineage>
</organism>
<dbReference type="Pfam" id="PF22848">
    <property type="entry name" value="ASD1_dom"/>
    <property type="match status" value="1"/>
</dbReference>
<dbReference type="PANTHER" id="PTHR43576">
    <property type="entry name" value="ALPHA-L-ARABINOFURANOSIDASE C-RELATED"/>
    <property type="match status" value="1"/>
</dbReference>
<dbReference type="Gene3D" id="2.60.120.260">
    <property type="entry name" value="Galactose-binding domain-like"/>
    <property type="match status" value="1"/>
</dbReference>
<protein>
    <recommendedName>
        <fullName evidence="4">non-reducing end alpha-L-arabinofuranosidase</fullName>
        <ecNumber evidence="4">3.2.1.55</ecNumber>
    </recommendedName>
</protein>
<dbReference type="Pfam" id="PF06964">
    <property type="entry name" value="Alpha-L-AF_C"/>
    <property type="match status" value="1"/>
</dbReference>
<sequence>MTTLRLFAGAVCAACLTAAACAQINVTQPVPEKATITVDAAKVANYRIPRTIFGTFLEPIGNSTYNGLWAEILVNPSLEENLWDTNHIEGMVRDEPGLAEASRLGLPLPWEPVNAGQGNRYEPHWGDAANSWRSLEVIGVPGQTTGIRQRVYLPVQRVLTYKGSLYAKHVEGPTGLTIQIRRHNSDEVLATAHVDASAADWTKYSYELSVPAGKLARLEPADFAVIVDGDERVDLDELSLNPSDAIDGMDPDVIRMAKEMHTPLLRFGGNFTSGYHWKDGVGPLDKRVSMLNIAWGIPEYNTFGTDEFLEFCKLIGAEPQIALNLGSGTPQEAAAWVRYVDEHWDNKKGGLHWELGNELWGSWNLGWPTLEQLPGRTRAFSEAVRAVDPTAKLIATGADPDHYEQWNAAQLTNPAGTFNYLSTHFVVTVDQTQQRRPSPDFVSAATFALPVELGRKLQAMQQQINQHPAFADKAHVAFTEWLYVSHGPVTPNFTNMGGAIGAAGFLNMLMRNAQVVPVSDMTGIMEFGGIWKKRSQVYATPAYYAFRMFAGADATKPVGVTVDGGSYSVSKGVTRLSEIADVPYLDVVAALDDSGKKLTLFVVNKHLTRDIETEINLQGFAAGAVAKVETLASGSLYDVNDAAEPEHVVPTEGSAKVSGHSVRYAFPHESVTVMTLTAK</sequence>
<evidence type="ECO:0000256" key="1">
    <source>
        <dbReference type="ARBA" id="ARBA00001462"/>
    </source>
</evidence>
<evidence type="ECO:0000256" key="8">
    <source>
        <dbReference type="SAM" id="SignalP"/>
    </source>
</evidence>
<keyword evidence="8" id="KW-0732">Signal</keyword>
<evidence type="ECO:0000256" key="4">
    <source>
        <dbReference type="ARBA" id="ARBA00012670"/>
    </source>
</evidence>
<comment type="subunit">
    <text evidence="3">Homohexamer; trimer of dimers.</text>
</comment>
<dbReference type="EC" id="3.2.1.55" evidence="4"/>
<evidence type="ECO:0000313" key="10">
    <source>
        <dbReference type="EMBL" id="TCK75749.1"/>
    </source>
</evidence>
<feature type="signal peptide" evidence="8">
    <location>
        <begin position="1"/>
        <end position="22"/>
    </location>
</feature>
<keyword evidence="6" id="KW-0119">Carbohydrate metabolism</keyword>
<dbReference type="GO" id="GO:0000272">
    <property type="term" value="P:polysaccharide catabolic process"/>
    <property type="evidence" value="ECO:0007669"/>
    <property type="project" value="TreeGrafter"/>
</dbReference>
<comment type="similarity">
    <text evidence="2">Belongs to the glycosyl hydrolase 51 family.</text>
</comment>
<evidence type="ECO:0000256" key="5">
    <source>
        <dbReference type="ARBA" id="ARBA00022801"/>
    </source>
</evidence>
<dbReference type="InterPro" id="IPR010720">
    <property type="entry name" value="Alpha-L-AF_C"/>
</dbReference>
<keyword evidence="11" id="KW-1185">Reference proteome</keyword>
<dbReference type="RefSeq" id="WP_131991805.1">
    <property type="nucleotide sequence ID" value="NZ_SMGK01000001.1"/>
</dbReference>
<feature type="chain" id="PRO_5021005575" description="non-reducing end alpha-L-arabinofuranosidase" evidence="8">
    <location>
        <begin position="23"/>
        <end position="679"/>
    </location>
</feature>
<evidence type="ECO:0000256" key="6">
    <source>
        <dbReference type="ARBA" id="ARBA00023277"/>
    </source>
</evidence>
<dbReference type="SMART" id="SM00813">
    <property type="entry name" value="Alpha-L-AF_C"/>
    <property type="match status" value="1"/>
</dbReference>
<dbReference type="Proteomes" id="UP000295210">
    <property type="component" value="Unassembled WGS sequence"/>
</dbReference>
<gene>
    <name evidence="10" type="ORF">C7378_0740</name>
</gene>
<dbReference type="GO" id="GO:0046556">
    <property type="term" value="F:alpha-L-arabinofuranosidase activity"/>
    <property type="evidence" value="ECO:0007669"/>
    <property type="project" value="UniProtKB-EC"/>
</dbReference>
<evidence type="ECO:0000313" key="11">
    <source>
        <dbReference type="Proteomes" id="UP000295210"/>
    </source>
</evidence>
<evidence type="ECO:0000259" key="9">
    <source>
        <dbReference type="SMART" id="SM00813"/>
    </source>
</evidence>
<evidence type="ECO:0000256" key="7">
    <source>
        <dbReference type="ARBA" id="ARBA00023295"/>
    </source>
</evidence>
<keyword evidence="7" id="KW-0326">Glycosidase</keyword>
<dbReference type="InterPro" id="IPR013780">
    <property type="entry name" value="Glyco_hydro_b"/>
</dbReference>
<comment type="caution">
    <text evidence="10">The sequence shown here is derived from an EMBL/GenBank/DDBJ whole genome shotgun (WGS) entry which is preliminary data.</text>
</comment>
<dbReference type="Gene3D" id="2.60.40.1180">
    <property type="entry name" value="Golgi alpha-mannosidase II"/>
    <property type="match status" value="1"/>
</dbReference>
<reference evidence="10 11" key="1">
    <citation type="submission" date="2019-03" db="EMBL/GenBank/DDBJ databases">
        <title>Genomic Encyclopedia of Type Strains, Phase IV (KMG-IV): sequencing the most valuable type-strain genomes for metagenomic binning, comparative biology and taxonomic classification.</title>
        <authorList>
            <person name="Goeker M."/>
        </authorList>
    </citation>
    <scope>NUCLEOTIDE SEQUENCE [LARGE SCALE GENOMIC DNA]</scope>
    <source>
        <strain evidence="10 11">DSM 103428</strain>
    </source>
</reference>
<comment type="catalytic activity">
    <reaction evidence="1">
        <text>Hydrolysis of terminal non-reducing alpha-L-arabinofuranoside residues in alpha-L-arabinosides.</text>
        <dbReference type="EC" id="3.2.1.55"/>
    </reaction>
</comment>
<dbReference type="PANTHER" id="PTHR43576:SF2">
    <property type="entry name" value="INTRACELLULAR EXO-ALPHA-L-ARABINOFURANOSIDASE 2"/>
    <property type="match status" value="1"/>
</dbReference>
<dbReference type="SUPFAM" id="SSF51445">
    <property type="entry name" value="(Trans)glycosidases"/>
    <property type="match status" value="1"/>
</dbReference>
<evidence type="ECO:0000256" key="2">
    <source>
        <dbReference type="ARBA" id="ARBA00007186"/>
    </source>
</evidence>
<dbReference type="OrthoDB" id="9758333at2"/>
<feature type="domain" description="Alpha-L-arabinofuranosidase C-terminal" evidence="9">
    <location>
        <begin position="483"/>
        <end position="670"/>
    </location>
</feature>
<dbReference type="EMBL" id="SMGK01000001">
    <property type="protein sequence ID" value="TCK75749.1"/>
    <property type="molecule type" value="Genomic_DNA"/>
</dbReference>
<dbReference type="InterPro" id="IPR017853">
    <property type="entry name" value="GH"/>
</dbReference>
<name>A0A4R1LGC4_9BACT</name>
<dbReference type="PROSITE" id="PS51257">
    <property type="entry name" value="PROKAR_LIPOPROTEIN"/>
    <property type="match status" value="1"/>
</dbReference>
<dbReference type="SUPFAM" id="SSF51011">
    <property type="entry name" value="Glycosyl hydrolase domain"/>
    <property type="match status" value="1"/>
</dbReference>
<proteinExistence type="inferred from homology"/>
<accession>A0A4R1LGC4</accession>
<evidence type="ECO:0000256" key="3">
    <source>
        <dbReference type="ARBA" id="ARBA00011165"/>
    </source>
</evidence>
<dbReference type="AlphaFoldDB" id="A0A4R1LGC4"/>